<dbReference type="UniPathway" id="UPA00241">
    <property type="reaction ID" value="UER00356"/>
</dbReference>
<dbReference type="Pfam" id="PF01121">
    <property type="entry name" value="CoaE"/>
    <property type="match status" value="1"/>
</dbReference>
<comment type="catalytic activity">
    <reaction evidence="3">
        <text>3'-dephospho-CoA + ATP = ADP + CoA + H(+)</text>
        <dbReference type="Rhea" id="RHEA:18245"/>
        <dbReference type="ChEBI" id="CHEBI:15378"/>
        <dbReference type="ChEBI" id="CHEBI:30616"/>
        <dbReference type="ChEBI" id="CHEBI:57287"/>
        <dbReference type="ChEBI" id="CHEBI:57328"/>
        <dbReference type="ChEBI" id="CHEBI:456216"/>
        <dbReference type="EC" id="2.7.1.24"/>
    </reaction>
</comment>
<comment type="pathway">
    <text evidence="3">Cofactor biosynthesis; coenzyme A biosynthesis; CoA from (R)-pantothenate: step 5/5.</text>
</comment>
<proteinExistence type="inferred from homology"/>
<dbReference type="EC" id="2.7.1.24" evidence="3 4"/>
<dbReference type="Proteomes" id="UP000260649">
    <property type="component" value="Unassembled WGS sequence"/>
</dbReference>
<dbReference type="RefSeq" id="WP_117141649.1">
    <property type="nucleotide sequence ID" value="NZ_CAKXKJ010000009.1"/>
</dbReference>
<evidence type="ECO:0000256" key="4">
    <source>
        <dbReference type="NCBIfam" id="TIGR00152"/>
    </source>
</evidence>
<keyword evidence="3 5" id="KW-0808">Transferase</keyword>
<evidence type="ECO:0000256" key="3">
    <source>
        <dbReference type="HAMAP-Rule" id="MF_00376"/>
    </source>
</evidence>
<dbReference type="SUPFAM" id="SSF52540">
    <property type="entry name" value="P-loop containing nucleoside triphosphate hydrolases"/>
    <property type="match status" value="1"/>
</dbReference>
<comment type="function">
    <text evidence="3">Catalyzes the phosphorylation of the 3'-hydroxyl group of dephosphocoenzyme A to form coenzyme A.</text>
</comment>
<accession>A0A3E2B635</accession>
<dbReference type="GO" id="GO:0004140">
    <property type="term" value="F:dephospho-CoA kinase activity"/>
    <property type="evidence" value="ECO:0007669"/>
    <property type="project" value="UniProtKB-UniRule"/>
</dbReference>
<dbReference type="CDD" id="cd02022">
    <property type="entry name" value="DPCK"/>
    <property type="match status" value="1"/>
</dbReference>
<evidence type="ECO:0000256" key="2">
    <source>
        <dbReference type="ARBA" id="ARBA00022840"/>
    </source>
</evidence>
<evidence type="ECO:0000256" key="1">
    <source>
        <dbReference type="ARBA" id="ARBA00022741"/>
    </source>
</evidence>
<protein>
    <recommendedName>
        <fullName evidence="3 4">Dephospho-CoA kinase</fullName>
        <ecNumber evidence="3 4">2.7.1.24</ecNumber>
    </recommendedName>
    <alternativeName>
        <fullName evidence="3">Dephosphocoenzyme A kinase</fullName>
    </alternativeName>
</protein>
<dbReference type="HAMAP" id="MF_00376">
    <property type="entry name" value="Dephospho_CoA_kinase"/>
    <property type="match status" value="1"/>
</dbReference>
<keyword evidence="3" id="KW-0173">Coenzyme A biosynthesis</keyword>
<feature type="binding site" evidence="3">
    <location>
        <begin position="11"/>
        <end position="16"/>
    </location>
    <ligand>
        <name>ATP</name>
        <dbReference type="ChEBI" id="CHEBI:30616"/>
    </ligand>
</feature>
<comment type="caution">
    <text evidence="5">The sequence shown here is derived from an EMBL/GenBank/DDBJ whole genome shotgun (WGS) entry which is preliminary data.</text>
</comment>
<dbReference type="NCBIfam" id="TIGR00152">
    <property type="entry name" value="dephospho-CoA kinase"/>
    <property type="match status" value="1"/>
</dbReference>
<reference evidence="5 6" key="1">
    <citation type="submission" date="2018-07" db="EMBL/GenBank/DDBJ databases">
        <title>GABA Modulating Bacteria of the Human Gut Microbiota.</title>
        <authorList>
            <person name="Strandwitz P."/>
            <person name="Kim K.H."/>
            <person name="Terekhova D."/>
            <person name="Liu J.K."/>
            <person name="Sharma A."/>
            <person name="Levering J."/>
            <person name="Mcdonald D."/>
            <person name="Dietrich D."/>
            <person name="Ramadhar T.R."/>
            <person name="Lekbua A."/>
            <person name="Mroue N."/>
            <person name="Liston C."/>
            <person name="Stewart E.J."/>
            <person name="Dubin M.J."/>
            <person name="Zengler K."/>
            <person name="Knight R."/>
            <person name="Gilbert J.A."/>
            <person name="Clardy J."/>
            <person name="Lewis K."/>
        </authorList>
    </citation>
    <scope>NUCLEOTIDE SEQUENCE [LARGE SCALE GENOMIC DNA]</scope>
    <source>
        <strain evidence="5 6">KLE1738</strain>
    </source>
</reference>
<dbReference type="PANTHER" id="PTHR10695">
    <property type="entry name" value="DEPHOSPHO-COA KINASE-RELATED"/>
    <property type="match status" value="1"/>
</dbReference>
<evidence type="ECO:0000313" key="5">
    <source>
        <dbReference type="EMBL" id="RFT07502.1"/>
    </source>
</evidence>
<comment type="subcellular location">
    <subcellularLocation>
        <location evidence="3">Cytoplasm</location>
    </subcellularLocation>
</comment>
<organism evidence="5 6">
    <name type="scientific">Evtepia gabavorous</name>
    <dbReference type="NCBI Taxonomy" id="2211183"/>
    <lineage>
        <taxon>Bacteria</taxon>
        <taxon>Bacillati</taxon>
        <taxon>Bacillota</taxon>
        <taxon>Clostridia</taxon>
        <taxon>Eubacteriales</taxon>
        <taxon>Evtepia</taxon>
    </lineage>
</organism>
<keyword evidence="1 3" id="KW-0547">Nucleotide-binding</keyword>
<evidence type="ECO:0000313" key="6">
    <source>
        <dbReference type="Proteomes" id="UP000260649"/>
    </source>
</evidence>
<dbReference type="InterPro" id="IPR001977">
    <property type="entry name" value="Depp_CoAkinase"/>
</dbReference>
<keyword evidence="3 5" id="KW-0418">Kinase</keyword>
<dbReference type="GO" id="GO:0015937">
    <property type="term" value="P:coenzyme A biosynthetic process"/>
    <property type="evidence" value="ECO:0007669"/>
    <property type="project" value="UniProtKB-UniRule"/>
</dbReference>
<keyword evidence="6" id="KW-1185">Reference proteome</keyword>
<dbReference type="AlphaFoldDB" id="A0A3E2B635"/>
<dbReference type="GeneID" id="97994578"/>
<dbReference type="GO" id="GO:0005524">
    <property type="term" value="F:ATP binding"/>
    <property type="evidence" value="ECO:0007669"/>
    <property type="project" value="UniProtKB-UniRule"/>
</dbReference>
<dbReference type="PANTHER" id="PTHR10695:SF46">
    <property type="entry name" value="BIFUNCTIONAL COENZYME A SYNTHASE-RELATED"/>
    <property type="match status" value="1"/>
</dbReference>
<keyword evidence="2 3" id="KW-0067">ATP-binding</keyword>
<name>A0A3E2B635_9FIRM</name>
<comment type="similarity">
    <text evidence="3">Belongs to the CoaE family.</text>
</comment>
<dbReference type="PROSITE" id="PS51219">
    <property type="entry name" value="DPCK"/>
    <property type="match status" value="1"/>
</dbReference>
<dbReference type="Gene3D" id="3.40.50.300">
    <property type="entry name" value="P-loop containing nucleotide triphosphate hydrolases"/>
    <property type="match status" value="1"/>
</dbReference>
<dbReference type="GO" id="GO:0005737">
    <property type="term" value="C:cytoplasm"/>
    <property type="evidence" value="ECO:0007669"/>
    <property type="project" value="UniProtKB-SubCell"/>
</dbReference>
<dbReference type="InterPro" id="IPR027417">
    <property type="entry name" value="P-loop_NTPase"/>
</dbReference>
<keyword evidence="3" id="KW-0963">Cytoplasm</keyword>
<dbReference type="EMBL" id="QQRQ01000002">
    <property type="protein sequence ID" value="RFT07502.1"/>
    <property type="molecule type" value="Genomic_DNA"/>
</dbReference>
<gene>
    <name evidence="3" type="primary">coaE</name>
    <name evidence="5" type="ORF">DV520_02340</name>
</gene>
<dbReference type="OrthoDB" id="9812943at2"/>
<sequence>MKVIGITGPTGAGKTTALNALRSLGGQIIDADAVYHDLTRSSPALRAELEARFGPVYNGETLDRKKLGAVVFQDQKALADLNAITHKYVAQETARRIAAARQAGVPAVGIDAIALLESPLAAYCDRTLAITAPEELRVKRIMAREGISEDYARMRVAAQKPSAWFQAHCDDTLESTETDTVETFAQRARALFQQMLEESK</sequence>